<proteinExistence type="predicted"/>
<sequence length="79" mass="8583">MSAFSFLIDGGGISPKLSGIMILNLDMQPCITSPSYLQRHSVFNKLADLLMMTFAPSAPIHTWYIISPSTVPPASLTQN</sequence>
<gene>
    <name evidence="1" type="ORF">BGAL_0050g00280</name>
</gene>
<dbReference type="EMBL" id="PQXL01000050">
    <property type="protein sequence ID" value="THV53461.1"/>
    <property type="molecule type" value="Genomic_DNA"/>
</dbReference>
<reference evidence="1 2" key="1">
    <citation type="submission" date="2017-12" db="EMBL/GenBank/DDBJ databases">
        <title>Comparative genomics of Botrytis spp.</title>
        <authorList>
            <person name="Valero-Jimenez C.A."/>
            <person name="Tapia P."/>
            <person name="Veloso J."/>
            <person name="Silva-Moreno E."/>
            <person name="Staats M."/>
            <person name="Valdes J.H."/>
            <person name="Van Kan J.A.L."/>
        </authorList>
    </citation>
    <scope>NUCLEOTIDE SEQUENCE [LARGE SCALE GENOMIC DNA]</scope>
    <source>
        <strain evidence="1 2">MUCL435</strain>
    </source>
</reference>
<name>A0A4S8R8B0_9HELO</name>
<evidence type="ECO:0000313" key="2">
    <source>
        <dbReference type="Proteomes" id="UP000308671"/>
    </source>
</evidence>
<keyword evidence="2" id="KW-1185">Reference proteome</keyword>
<evidence type="ECO:0000313" key="1">
    <source>
        <dbReference type="EMBL" id="THV53461.1"/>
    </source>
</evidence>
<accession>A0A4S8R8B0</accession>
<protein>
    <submittedName>
        <fullName evidence="1">Uncharacterized protein</fullName>
    </submittedName>
</protein>
<dbReference type="Proteomes" id="UP000308671">
    <property type="component" value="Unassembled WGS sequence"/>
</dbReference>
<dbReference type="AlphaFoldDB" id="A0A4S8R8B0"/>
<organism evidence="1 2">
    <name type="scientific">Botrytis galanthina</name>
    <dbReference type="NCBI Taxonomy" id="278940"/>
    <lineage>
        <taxon>Eukaryota</taxon>
        <taxon>Fungi</taxon>
        <taxon>Dikarya</taxon>
        <taxon>Ascomycota</taxon>
        <taxon>Pezizomycotina</taxon>
        <taxon>Leotiomycetes</taxon>
        <taxon>Helotiales</taxon>
        <taxon>Sclerotiniaceae</taxon>
        <taxon>Botrytis</taxon>
    </lineage>
</organism>
<comment type="caution">
    <text evidence="1">The sequence shown here is derived from an EMBL/GenBank/DDBJ whole genome shotgun (WGS) entry which is preliminary data.</text>
</comment>